<accession>A0A6J7BW22</accession>
<evidence type="ECO:0000256" key="1">
    <source>
        <dbReference type="SAM" id="MobiDB-lite"/>
    </source>
</evidence>
<protein>
    <submittedName>
        <fullName evidence="2">Unannotated protein</fullName>
    </submittedName>
</protein>
<reference evidence="2" key="1">
    <citation type="submission" date="2020-05" db="EMBL/GenBank/DDBJ databases">
        <authorList>
            <person name="Chiriac C."/>
            <person name="Salcher M."/>
            <person name="Ghai R."/>
            <person name="Kavagutti S V."/>
        </authorList>
    </citation>
    <scope>NUCLEOTIDE SEQUENCE</scope>
</reference>
<name>A0A6J7BW22_9ZZZZ</name>
<dbReference type="AlphaFoldDB" id="A0A6J7BW22"/>
<organism evidence="2">
    <name type="scientific">freshwater metagenome</name>
    <dbReference type="NCBI Taxonomy" id="449393"/>
    <lineage>
        <taxon>unclassified sequences</taxon>
        <taxon>metagenomes</taxon>
        <taxon>ecological metagenomes</taxon>
    </lineage>
</organism>
<evidence type="ECO:0000313" key="2">
    <source>
        <dbReference type="EMBL" id="CAB4849041.1"/>
    </source>
</evidence>
<gene>
    <name evidence="2" type="ORF">UFOPK3268_00707</name>
</gene>
<feature type="compositionally biased region" description="Basic and acidic residues" evidence="1">
    <location>
        <begin position="11"/>
        <end position="23"/>
    </location>
</feature>
<dbReference type="EMBL" id="CAFBIZ010000072">
    <property type="protein sequence ID" value="CAB4849041.1"/>
    <property type="molecule type" value="Genomic_DNA"/>
</dbReference>
<feature type="compositionally biased region" description="Basic and acidic residues" evidence="1">
    <location>
        <begin position="45"/>
        <end position="69"/>
    </location>
</feature>
<proteinExistence type="predicted"/>
<feature type="region of interest" description="Disordered" evidence="1">
    <location>
        <begin position="1"/>
        <end position="29"/>
    </location>
</feature>
<sequence length="136" mass="14765">MGAGQRRPQRVRGEHARDPREVAPTRSGCLFGAKKQINSATVGIRVDENDVEAKPRRHDSGGRGNDTRARTPGTAHNAHHRGPRRIGLAAFCELVHQEATAPRQCDHVLGTEGECRAPGHCVVVDVGGHQHRRPTA</sequence>
<feature type="region of interest" description="Disordered" evidence="1">
    <location>
        <begin position="45"/>
        <end position="82"/>
    </location>
</feature>